<dbReference type="InterPro" id="IPR003718">
    <property type="entry name" value="OsmC/Ohr_fam"/>
</dbReference>
<organism evidence="1 2">
    <name type="scientific">Hyphomicrobium denitrificans (strain ATCC 51888 / DSM 1869 / NCIMB 11706 / TK 0415)</name>
    <dbReference type="NCBI Taxonomy" id="582899"/>
    <lineage>
        <taxon>Bacteria</taxon>
        <taxon>Pseudomonadati</taxon>
        <taxon>Pseudomonadota</taxon>
        <taxon>Alphaproteobacteria</taxon>
        <taxon>Hyphomicrobiales</taxon>
        <taxon>Hyphomicrobiaceae</taxon>
        <taxon>Hyphomicrobium</taxon>
    </lineage>
</organism>
<dbReference type="InterPro" id="IPR052924">
    <property type="entry name" value="OsmC/Ohr_hydroprdx_reductase"/>
</dbReference>
<reference evidence="2" key="1">
    <citation type="journal article" date="2011" name="J. Bacteriol.">
        <title>Genome sequences of eight morphologically diverse alphaproteobacteria.</title>
        <authorList>
            <consortium name="US DOE Joint Genome Institute"/>
            <person name="Brown P.J."/>
            <person name="Kysela D.T."/>
            <person name="Buechlein A."/>
            <person name="Hemmerich C."/>
            <person name="Brun Y.V."/>
        </authorList>
    </citation>
    <scope>NUCLEOTIDE SEQUENCE [LARGE SCALE GENOMIC DNA]</scope>
    <source>
        <strain evidence="2">ATCC 51888 / DSM 1869 / NCIB 11706 / TK 0415</strain>
    </source>
</reference>
<gene>
    <name evidence="1" type="ordered locus">Hden_1301</name>
</gene>
<dbReference type="OrthoDB" id="9811389at2"/>
<dbReference type="Proteomes" id="UP000002033">
    <property type="component" value="Chromosome"/>
</dbReference>
<dbReference type="InterPro" id="IPR015946">
    <property type="entry name" value="KH_dom-like_a/b"/>
</dbReference>
<dbReference type="HOGENOM" id="CLU_100275_2_0_5"/>
<dbReference type="EMBL" id="CP002083">
    <property type="protein sequence ID" value="ADJ23113.1"/>
    <property type="molecule type" value="Genomic_DNA"/>
</dbReference>
<proteinExistence type="predicted"/>
<dbReference type="InterPro" id="IPR036102">
    <property type="entry name" value="OsmC/Ohrsf"/>
</dbReference>
<dbReference type="PANTHER" id="PTHR35368">
    <property type="entry name" value="HYDROPEROXIDE REDUCTASE"/>
    <property type="match status" value="1"/>
</dbReference>
<dbReference type="Gene3D" id="3.30.300.20">
    <property type="match status" value="1"/>
</dbReference>
<protein>
    <submittedName>
        <fullName evidence="1">OsmC family protein</fullName>
    </submittedName>
</protein>
<dbReference type="STRING" id="582899.Hden_1301"/>
<sequence length="179" mass="19058">MSQDAIKQTLLAAIDNVKQNPAAAKVVFRASTQLGEGMHCTGTVRDFPAMSIDEPADLGGSDRGPNPVELVLVALGTCQEIVYRAYASVLGIELESVTCNLRGYLDLRGLFGMDEGVPAGFQKIIFDTEIRSNASREDLQKLAQIVEAHCPVLNTLQTPVEVAGNVVINGQAMALEATA</sequence>
<accession>D8JWK0</accession>
<evidence type="ECO:0000313" key="1">
    <source>
        <dbReference type="EMBL" id="ADJ23113.1"/>
    </source>
</evidence>
<dbReference type="SUPFAM" id="SSF82784">
    <property type="entry name" value="OsmC-like"/>
    <property type="match status" value="1"/>
</dbReference>
<name>D8JWK0_HYPDA</name>
<dbReference type="AlphaFoldDB" id="D8JWK0"/>
<evidence type="ECO:0000313" key="2">
    <source>
        <dbReference type="Proteomes" id="UP000002033"/>
    </source>
</evidence>
<dbReference type="RefSeq" id="WP_013215328.1">
    <property type="nucleotide sequence ID" value="NC_014313.1"/>
</dbReference>
<dbReference type="Pfam" id="PF02566">
    <property type="entry name" value="OsmC"/>
    <property type="match status" value="1"/>
</dbReference>
<keyword evidence="2" id="KW-1185">Reference proteome</keyword>
<dbReference type="PANTHER" id="PTHR35368:SF1">
    <property type="entry name" value="HYDROPEROXIDE REDUCTASE"/>
    <property type="match status" value="1"/>
</dbReference>
<dbReference type="KEGG" id="hdn:Hden_1301"/>
<dbReference type="eggNOG" id="COG1765">
    <property type="taxonomic scope" value="Bacteria"/>
</dbReference>